<protein>
    <recommendedName>
        <fullName evidence="2">Heterokaryon incompatibility domain-containing protein</fullName>
    </recommendedName>
</protein>
<dbReference type="RefSeq" id="XP_056077211.1">
    <property type="nucleotide sequence ID" value="XM_056210389.1"/>
</dbReference>
<proteinExistence type="predicted"/>
<dbReference type="Pfam" id="PF06985">
    <property type="entry name" value="HET"/>
    <property type="match status" value="1"/>
</dbReference>
<comment type="caution">
    <text evidence="3">The sequence shown here is derived from an EMBL/GenBank/DDBJ whole genome shotgun (WGS) entry which is preliminary data.</text>
</comment>
<organism evidence="3 4">
    <name type="scientific">Didymosphaeria variabile</name>
    <dbReference type="NCBI Taxonomy" id="1932322"/>
    <lineage>
        <taxon>Eukaryota</taxon>
        <taxon>Fungi</taxon>
        <taxon>Dikarya</taxon>
        <taxon>Ascomycota</taxon>
        <taxon>Pezizomycotina</taxon>
        <taxon>Dothideomycetes</taxon>
        <taxon>Pleosporomycetidae</taxon>
        <taxon>Pleosporales</taxon>
        <taxon>Massarineae</taxon>
        <taxon>Didymosphaeriaceae</taxon>
        <taxon>Didymosphaeria</taxon>
    </lineage>
</organism>
<dbReference type="PANTHER" id="PTHR24148:SF73">
    <property type="entry name" value="HET DOMAIN PROTEIN (AFU_ORTHOLOGUE AFUA_8G01020)"/>
    <property type="match status" value="1"/>
</dbReference>
<feature type="region of interest" description="Disordered" evidence="1">
    <location>
        <begin position="403"/>
        <end position="424"/>
    </location>
</feature>
<reference evidence="3" key="1">
    <citation type="submission" date="2022-10" db="EMBL/GenBank/DDBJ databases">
        <title>Tapping the CABI collections for fungal endophytes: first genome assemblies for Collariella, Neodidymelliopsis, Ascochyta clinopodiicola, Didymella pomorum, Didymosphaeria variabile, Neocosmospora piperis and Neocucurbitaria cava.</title>
        <authorList>
            <person name="Hill R."/>
        </authorList>
    </citation>
    <scope>NUCLEOTIDE SEQUENCE</scope>
    <source>
        <strain evidence="3">IMI 356815</strain>
    </source>
</reference>
<keyword evidence="4" id="KW-1185">Reference proteome</keyword>
<dbReference type="GeneID" id="80905108"/>
<dbReference type="PANTHER" id="PTHR24148">
    <property type="entry name" value="ANKYRIN REPEAT DOMAIN-CONTAINING PROTEIN 39 HOMOLOG-RELATED"/>
    <property type="match status" value="1"/>
</dbReference>
<evidence type="ECO:0000313" key="3">
    <source>
        <dbReference type="EMBL" id="KAJ4361009.1"/>
    </source>
</evidence>
<evidence type="ECO:0000313" key="4">
    <source>
        <dbReference type="Proteomes" id="UP001140513"/>
    </source>
</evidence>
<evidence type="ECO:0000259" key="2">
    <source>
        <dbReference type="Pfam" id="PF06985"/>
    </source>
</evidence>
<dbReference type="Proteomes" id="UP001140513">
    <property type="component" value="Unassembled WGS sequence"/>
</dbReference>
<dbReference type="OrthoDB" id="2157530at2759"/>
<name>A0A9W9CGT4_9PLEO</name>
<feature type="domain" description="Heterokaryon incompatibility" evidence="2">
    <location>
        <begin position="71"/>
        <end position="216"/>
    </location>
</feature>
<dbReference type="InterPro" id="IPR052895">
    <property type="entry name" value="HetReg/Transcr_Mod"/>
</dbReference>
<sequence>MIIGKEYEASRNVLLGQDSEQVGTFVHAPLEHGQGYTGIHLLQICNDSTEDEIRLTIYHSYEWENDDAITYTCLSYRWGDGRATRRIFVDGKAKYVRENLFDFLATWTRKGQDVNKWFWIDALCIDQNNAAERNHQVQEMGNIYATAKEVIIWLGKHAASDQYLCAVFSTLRQQVLSNNDSICRTPDQDQAFHEAGELLSDMIWNEYWNRAWILQEVLLAREKTLAMNDQTISLETFFQSLDDYGISSGQGDNACLDMKEVMSKPQDTQGLSLICLLSQFRNRLCSVPRDRVFSLLSICTDGYQFEVDYEIPTEELIQDMPVWTDTIDKHGERKTIIACTYGDGFEFLRKGFLKKDFEGGILMRKHERFIRGERPNTLAAMFEEDFEEDVQVQMPTFRCSKSKVPPWFGPPRPRAAASRDGPPRRDKILLSERIDLSGRPGFAISGDWLKAKNIGGPVRNLSEDGILTELGKVEQGRLTKSAAATATKEERKEGKSVLGSAKESSS</sequence>
<dbReference type="AlphaFoldDB" id="A0A9W9CGT4"/>
<dbReference type="EMBL" id="JAPEUX010000001">
    <property type="protein sequence ID" value="KAJ4361009.1"/>
    <property type="molecule type" value="Genomic_DNA"/>
</dbReference>
<dbReference type="InterPro" id="IPR010730">
    <property type="entry name" value="HET"/>
</dbReference>
<accession>A0A9W9CGT4</accession>
<feature type="region of interest" description="Disordered" evidence="1">
    <location>
        <begin position="478"/>
        <end position="506"/>
    </location>
</feature>
<gene>
    <name evidence="3" type="ORF">N0V89_001578</name>
</gene>
<evidence type="ECO:0000256" key="1">
    <source>
        <dbReference type="SAM" id="MobiDB-lite"/>
    </source>
</evidence>